<feature type="compositionally biased region" description="Basic and acidic residues" evidence="1">
    <location>
        <begin position="89"/>
        <end position="98"/>
    </location>
</feature>
<gene>
    <name evidence="3" type="ORF">ACFSQ6_11445</name>
</gene>
<keyword evidence="4" id="KW-1185">Reference proteome</keyword>
<keyword evidence="2" id="KW-0812">Transmembrane</keyword>
<accession>A0ABW5UEL5</accession>
<organism evidence="3 4">
    <name type="scientific">Sphingobacterium populi</name>
    <dbReference type="NCBI Taxonomy" id="1812824"/>
    <lineage>
        <taxon>Bacteria</taxon>
        <taxon>Pseudomonadati</taxon>
        <taxon>Bacteroidota</taxon>
        <taxon>Sphingobacteriia</taxon>
        <taxon>Sphingobacteriales</taxon>
        <taxon>Sphingobacteriaceae</taxon>
        <taxon>Sphingobacterium</taxon>
    </lineage>
</organism>
<feature type="region of interest" description="Disordered" evidence="1">
    <location>
        <begin position="66"/>
        <end position="98"/>
    </location>
</feature>
<evidence type="ECO:0000256" key="2">
    <source>
        <dbReference type="SAM" id="Phobius"/>
    </source>
</evidence>
<keyword evidence="2" id="KW-1133">Transmembrane helix</keyword>
<sequence>MNFKSVISAIILAAVIIVLFNNREEAPFWLFGTIYTSKLLILGIFFLLGMIAGGFLFRKRKKVPKEYTASNQYDPSTTTPESPLSNLSDEDRNYLRND</sequence>
<dbReference type="Proteomes" id="UP001597418">
    <property type="component" value="Unassembled WGS sequence"/>
</dbReference>
<name>A0ABW5UEL5_9SPHI</name>
<protein>
    <recommendedName>
        <fullName evidence="5">Lipopolysaccharide assembly protein A domain-containing protein</fullName>
    </recommendedName>
</protein>
<keyword evidence="2" id="KW-0472">Membrane</keyword>
<feature type="transmembrane region" description="Helical" evidence="2">
    <location>
        <begin position="39"/>
        <end position="57"/>
    </location>
</feature>
<comment type="caution">
    <text evidence="3">The sequence shown here is derived from an EMBL/GenBank/DDBJ whole genome shotgun (WGS) entry which is preliminary data.</text>
</comment>
<dbReference type="EMBL" id="JBHUMB010000014">
    <property type="protein sequence ID" value="MFD2744005.1"/>
    <property type="molecule type" value="Genomic_DNA"/>
</dbReference>
<evidence type="ECO:0000256" key="1">
    <source>
        <dbReference type="SAM" id="MobiDB-lite"/>
    </source>
</evidence>
<reference evidence="4" key="1">
    <citation type="journal article" date="2019" name="Int. J. Syst. Evol. Microbiol.">
        <title>The Global Catalogue of Microorganisms (GCM) 10K type strain sequencing project: providing services to taxonomists for standard genome sequencing and annotation.</title>
        <authorList>
            <consortium name="The Broad Institute Genomics Platform"/>
            <consortium name="The Broad Institute Genome Sequencing Center for Infectious Disease"/>
            <person name="Wu L."/>
            <person name="Ma J."/>
        </authorList>
    </citation>
    <scope>NUCLEOTIDE SEQUENCE [LARGE SCALE GENOMIC DNA]</scope>
    <source>
        <strain evidence="4">KCTC 42247</strain>
    </source>
</reference>
<feature type="compositionally biased region" description="Polar residues" evidence="1">
    <location>
        <begin position="68"/>
        <end position="87"/>
    </location>
</feature>
<dbReference type="RefSeq" id="WP_066750510.1">
    <property type="nucleotide sequence ID" value="NZ_JBHUMB010000014.1"/>
</dbReference>
<evidence type="ECO:0000313" key="3">
    <source>
        <dbReference type="EMBL" id="MFD2744005.1"/>
    </source>
</evidence>
<evidence type="ECO:0000313" key="4">
    <source>
        <dbReference type="Proteomes" id="UP001597418"/>
    </source>
</evidence>
<evidence type="ECO:0008006" key="5">
    <source>
        <dbReference type="Google" id="ProtNLM"/>
    </source>
</evidence>
<proteinExistence type="predicted"/>